<dbReference type="STRING" id="144197.ENSSPAP00000025575"/>
<dbReference type="CDD" id="cd14413">
    <property type="entry name" value="UBA_FAF1"/>
    <property type="match status" value="1"/>
</dbReference>
<dbReference type="CDD" id="cd02990">
    <property type="entry name" value="UAS_FAF1"/>
    <property type="match status" value="1"/>
</dbReference>
<dbReference type="PROSITE" id="PS50053">
    <property type="entry name" value="UBIQUITIN_2"/>
    <property type="match status" value="1"/>
</dbReference>
<proteinExistence type="predicted"/>
<dbReference type="Pfam" id="PF00789">
    <property type="entry name" value="UBX"/>
    <property type="match status" value="1"/>
</dbReference>
<evidence type="ECO:0000256" key="1">
    <source>
        <dbReference type="SAM" id="MobiDB-lite"/>
    </source>
</evidence>
<dbReference type="InterPro" id="IPR049483">
    <property type="entry name" value="FAF1_2-like_UAS"/>
</dbReference>
<name>A0A3B5AXA7_9TELE</name>
<dbReference type="AlphaFoldDB" id="A0A3B5AXA7"/>
<feature type="domain" description="UBX" evidence="2">
    <location>
        <begin position="593"/>
        <end position="670"/>
    </location>
</feature>
<gene>
    <name evidence="6" type="primary">faf1</name>
</gene>
<dbReference type="GO" id="GO:0051216">
    <property type="term" value="P:cartilage development"/>
    <property type="evidence" value="ECO:0007669"/>
    <property type="project" value="Ensembl"/>
</dbReference>
<dbReference type="PANTHER" id="PTHR23322">
    <property type="entry name" value="FAS-ASSOCIATED PROTEIN"/>
    <property type="match status" value="1"/>
</dbReference>
<evidence type="ECO:0000313" key="6">
    <source>
        <dbReference type="RefSeq" id="XP_008297726.1"/>
    </source>
</evidence>
<dbReference type="Pfam" id="PF21021">
    <property type="entry name" value="FAF1"/>
    <property type="match status" value="1"/>
</dbReference>
<dbReference type="CDD" id="cd17130">
    <property type="entry name" value="Ubl2_FAF1"/>
    <property type="match status" value="1"/>
</dbReference>
<dbReference type="SMART" id="SM00166">
    <property type="entry name" value="UBX"/>
    <property type="match status" value="1"/>
</dbReference>
<feature type="compositionally biased region" description="Low complexity" evidence="1">
    <location>
        <begin position="73"/>
        <end position="107"/>
    </location>
</feature>
<dbReference type="InterPro" id="IPR050730">
    <property type="entry name" value="UBX_domain-protein"/>
</dbReference>
<feature type="region of interest" description="Disordered" evidence="1">
    <location>
        <begin position="544"/>
        <end position="569"/>
    </location>
</feature>
<dbReference type="FunFam" id="3.40.30.10:FF:000061">
    <property type="entry name" value="Fas associated factor 1"/>
    <property type="match status" value="1"/>
</dbReference>
<evidence type="ECO:0000313" key="5">
    <source>
        <dbReference type="Proteomes" id="UP000694891"/>
    </source>
</evidence>
<dbReference type="GO" id="GO:0031101">
    <property type="term" value="P:fin regeneration"/>
    <property type="evidence" value="ECO:0007669"/>
    <property type="project" value="Ensembl"/>
</dbReference>
<dbReference type="SUPFAM" id="SSF52833">
    <property type="entry name" value="Thioredoxin-like"/>
    <property type="match status" value="1"/>
</dbReference>
<keyword evidence="5" id="KW-1185">Reference proteome</keyword>
<reference evidence="4" key="1">
    <citation type="submission" date="2023-09" db="UniProtKB">
        <authorList>
            <consortium name="Ensembl"/>
        </authorList>
    </citation>
    <scope>IDENTIFICATION</scope>
</reference>
<sequence length="674" mass="75515">MASESGDSNMDREMILADFQACTGIDNIAEAITLLELNNWDLVAAINGVIPQENGILQSNFSSEASQASMYGPPSHSEAADAAAGGSVPPPSSSSSSSSPPSSSTSAFCPVNPSSRHIVERQSRMLNFRVEYRQRSVELVLEEGRTVGEIKKILETELGVPVSKMQLKGWKSGDVSDSTVLRSLHLPKNNSLYVLTPDIAPTASTSKNSALQESLNQNFLLVISHREAQRDYNLNFPGSRTIQEVKRNISDLTNIPVRHQQWEGWPASASDDSMTLALSGISYPCHHLSVCRRSSPANAQEPTEECADVHMISDSEGDDFEDASEFGVDDSEMFGMGSSSCRKSPMMPENSENEADALLHFTAEFSSRYGETHPMFFIGSLEAASQEAFYGKARDRKLLAIYLHNDDSVLSNVFCSQMMCADSIVSYLSQNFITWAWDVTKEANKARLLTMCTRHFGSVVTQTIRTYKTDQFPLLLIVMGKRTSNEVLNVIQGNTTVDELMMRLMGAMEIFTAQQQEDIKDEDEREAREMVKREQDEAYRLSLEADRKKREAQEREEAEQVRLEQMRKEQEEEKEAIRLSLEQALPPEPEEEAGEQISKLRIRTPSGEFLERRFLGSCKLQVLFDFVASKGYPFEEFKLLTTFPRRNITQLEPGSTLLEAKLFPQETLFLEAKE</sequence>
<dbReference type="InterPro" id="IPR033043">
    <property type="entry name" value="FAF1-like_UBX"/>
</dbReference>
<dbReference type="Proteomes" id="UP000694891">
    <property type="component" value="Unplaced"/>
</dbReference>
<dbReference type="GO" id="GO:0060037">
    <property type="term" value="P:pharyngeal system development"/>
    <property type="evidence" value="ECO:0007669"/>
    <property type="project" value="Ensembl"/>
</dbReference>
<dbReference type="Pfam" id="PF14555">
    <property type="entry name" value="UBA_4"/>
    <property type="match status" value="1"/>
</dbReference>
<evidence type="ECO:0000313" key="4">
    <source>
        <dbReference type="Ensembl" id="ENSSPAP00000025575.1"/>
    </source>
</evidence>
<dbReference type="PANTHER" id="PTHR23322:SF96">
    <property type="entry name" value="FAS-ASSOCIATED FACTOR 1"/>
    <property type="match status" value="1"/>
</dbReference>
<dbReference type="Ensembl" id="ENSSPAT00000025996.1">
    <property type="protein sequence ID" value="ENSSPAP00000025575.1"/>
    <property type="gene ID" value="ENSSPAG00000019289.1"/>
</dbReference>
<dbReference type="GO" id="GO:0005634">
    <property type="term" value="C:nucleus"/>
    <property type="evidence" value="ECO:0007669"/>
    <property type="project" value="TreeGrafter"/>
</dbReference>
<dbReference type="CTD" id="11124"/>
<organism evidence="4">
    <name type="scientific">Stegastes partitus</name>
    <name type="common">bicolor damselfish</name>
    <dbReference type="NCBI Taxonomy" id="144197"/>
    <lineage>
        <taxon>Eukaryota</taxon>
        <taxon>Metazoa</taxon>
        <taxon>Chordata</taxon>
        <taxon>Craniata</taxon>
        <taxon>Vertebrata</taxon>
        <taxon>Euteleostomi</taxon>
        <taxon>Actinopterygii</taxon>
        <taxon>Neopterygii</taxon>
        <taxon>Teleostei</taxon>
        <taxon>Neoteleostei</taxon>
        <taxon>Acanthomorphata</taxon>
        <taxon>Ovalentaria</taxon>
        <taxon>Pomacentridae</taxon>
        <taxon>Stegastes</taxon>
    </lineage>
</organism>
<dbReference type="FunFam" id="1.10.8.10:FF:000045">
    <property type="entry name" value="Putative FAS-associated factor 1"/>
    <property type="match status" value="1"/>
</dbReference>
<dbReference type="GO" id="GO:0005783">
    <property type="term" value="C:endoplasmic reticulum"/>
    <property type="evidence" value="ECO:0007669"/>
    <property type="project" value="TreeGrafter"/>
</dbReference>
<accession>A0A3B5AXA7</accession>
<protein>
    <submittedName>
        <fullName evidence="4 6">FAS-associated factor 1</fullName>
    </submittedName>
</protein>
<dbReference type="Gene3D" id="3.40.30.10">
    <property type="entry name" value="Glutaredoxin"/>
    <property type="match status" value="1"/>
</dbReference>
<dbReference type="CDD" id="cd17129">
    <property type="entry name" value="Ubl1_FAF1"/>
    <property type="match status" value="1"/>
</dbReference>
<dbReference type="InterPro" id="IPR006577">
    <property type="entry name" value="UAS"/>
</dbReference>
<dbReference type="InterPro" id="IPR029071">
    <property type="entry name" value="Ubiquitin-like_domsf"/>
</dbReference>
<evidence type="ECO:0000259" key="2">
    <source>
        <dbReference type="PROSITE" id="PS50033"/>
    </source>
</evidence>
<dbReference type="SMART" id="SM00594">
    <property type="entry name" value="UAS"/>
    <property type="match status" value="1"/>
</dbReference>
<dbReference type="GeneTree" id="ENSGT00940000154831"/>
<dbReference type="GO" id="GO:0051059">
    <property type="term" value="F:NF-kappaB binding"/>
    <property type="evidence" value="ECO:0007669"/>
    <property type="project" value="TreeGrafter"/>
</dbReference>
<evidence type="ECO:0000259" key="3">
    <source>
        <dbReference type="PROSITE" id="PS50053"/>
    </source>
</evidence>
<dbReference type="PROSITE" id="PS50033">
    <property type="entry name" value="UBX"/>
    <property type="match status" value="1"/>
</dbReference>
<dbReference type="InterPro" id="IPR036249">
    <property type="entry name" value="Thioredoxin-like_sf"/>
</dbReference>
<dbReference type="GO" id="GO:0036503">
    <property type="term" value="P:ERAD pathway"/>
    <property type="evidence" value="ECO:0007669"/>
    <property type="project" value="TreeGrafter"/>
</dbReference>
<dbReference type="RefSeq" id="XP_008297726.1">
    <property type="nucleotide sequence ID" value="XM_008299504.1"/>
</dbReference>
<feature type="region of interest" description="Disordered" evidence="1">
    <location>
        <begin position="66"/>
        <end position="112"/>
    </location>
</feature>
<reference evidence="6" key="2">
    <citation type="submission" date="2025-04" db="UniProtKB">
        <authorList>
            <consortium name="RefSeq"/>
        </authorList>
    </citation>
    <scope>IDENTIFICATION</scope>
</reference>
<dbReference type="InterPro" id="IPR000626">
    <property type="entry name" value="Ubiquitin-like_dom"/>
</dbReference>
<dbReference type="Gene3D" id="3.10.20.90">
    <property type="entry name" value="Phosphatidylinositol 3-kinase Catalytic Subunit, Chain A, domain 1"/>
    <property type="match status" value="3"/>
</dbReference>
<dbReference type="Gene3D" id="1.10.8.10">
    <property type="entry name" value="DNA helicase RuvA subunit, C-terminal domain"/>
    <property type="match status" value="1"/>
</dbReference>
<dbReference type="FunFam" id="3.10.20.90:FF:000089">
    <property type="entry name" value="Fas associated factor 1"/>
    <property type="match status" value="1"/>
</dbReference>
<feature type="domain" description="Ubiquitin-like" evidence="3">
    <location>
        <begin position="126"/>
        <end position="195"/>
    </location>
</feature>
<dbReference type="InterPro" id="IPR044541">
    <property type="entry name" value="FAF1_UBA"/>
</dbReference>
<dbReference type="OrthoDB" id="1920064at2759"/>
<dbReference type="CDD" id="cd01771">
    <property type="entry name" value="UBX_UBXN3A"/>
    <property type="match status" value="1"/>
</dbReference>
<dbReference type="SUPFAM" id="SSF54236">
    <property type="entry name" value="Ubiquitin-like"/>
    <property type="match status" value="3"/>
</dbReference>
<dbReference type="GO" id="GO:0043130">
    <property type="term" value="F:ubiquitin binding"/>
    <property type="evidence" value="ECO:0007669"/>
    <property type="project" value="TreeGrafter"/>
</dbReference>
<dbReference type="GeneID" id="103370445"/>
<dbReference type="InterPro" id="IPR001012">
    <property type="entry name" value="UBX_dom"/>
</dbReference>